<protein>
    <submittedName>
        <fullName evidence="1">Uncharacterized protein</fullName>
    </submittedName>
</protein>
<dbReference type="Proteomes" id="UP001162483">
    <property type="component" value="Unassembled WGS sequence"/>
</dbReference>
<evidence type="ECO:0000313" key="1">
    <source>
        <dbReference type="EMBL" id="CAI9569428.1"/>
    </source>
</evidence>
<keyword evidence="2" id="KW-1185">Reference proteome</keyword>
<organism evidence="1 2">
    <name type="scientific">Staurois parvus</name>
    <dbReference type="NCBI Taxonomy" id="386267"/>
    <lineage>
        <taxon>Eukaryota</taxon>
        <taxon>Metazoa</taxon>
        <taxon>Chordata</taxon>
        <taxon>Craniata</taxon>
        <taxon>Vertebrata</taxon>
        <taxon>Euteleostomi</taxon>
        <taxon>Amphibia</taxon>
        <taxon>Batrachia</taxon>
        <taxon>Anura</taxon>
        <taxon>Neobatrachia</taxon>
        <taxon>Ranoidea</taxon>
        <taxon>Ranidae</taxon>
        <taxon>Staurois</taxon>
    </lineage>
</organism>
<gene>
    <name evidence="1" type="ORF">SPARVUS_LOCUS6918344</name>
</gene>
<feature type="non-terminal residue" evidence="1">
    <location>
        <position position="37"/>
    </location>
</feature>
<dbReference type="EMBL" id="CATNWA010014237">
    <property type="protein sequence ID" value="CAI9569428.1"/>
    <property type="molecule type" value="Genomic_DNA"/>
</dbReference>
<name>A0ABN9DAT9_9NEOB</name>
<sequence>MYKVVVMICTVLLTHVNIAKLCLGIKICFTLRCEGVK</sequence>
<evidence type="ECO:0000313" key="2">
    <source>
        <dbReference type="Proteomes" id="UP001162483"/>
    </source>
</evidence>
<comment type="caution">
    <text evidence="1">The sequence shown here is derived from an EMBL/GenBank/DDBJ whole genome shotgun (WGS) entry which is preliminary data.</text>
</comment>
<accession>A0ABN9DAT9</accession>
<reference evidence="1" key="1">
    <citation type="submission" date="2023-05" db="EMBL/GenBank/DDBJ databases">
        <authorList>
            <person name="Stuckert A."/>
        </authorList>
    </citation>
    <scope>NUCLEOTIDE SEQUENCE</scope>
</reference>
<proteinExistence type="predicted"/>